<evidence type="ECO:0000256" key="1">
    <source>
        <dbReference type="SAM" id="Coils"/>
    </source>
</evidence>
<gene>
    <name evidence="4" type="ORF">FSARC_10091</name>
</gene>
<sequence length="551" mass="62075">MSGLEIAGVVLGAIPLVVSALEHYQAGKGIAASVIKWRGLLDTLISRLKKQRILFYLEILDLLRESGVPEAVNQPYLPEEECLRVLRDAKTGHELQNYLGNLYGMFLDILKRYETCLKEVASKLRHIQRLPNASKDDLKALLAANPPNGTGFNFKGRLSFTIERRALRELLQELNEERLSLKTIIKGARTRQEFSAREPSLEAKRLAFVFSQVQEGARSLFAAMCHGCTCSCMASHTVLMQLKNRLPQERERTMKTKKETTMFNLVFPLDGSLQEASVKAHPVDESMHLTLNLVSQSPSPGGLKVPSITLNPITTTQCAEPTRVTDICHVAKRARASGKILQMELTLHTLSAIETPSERGREFSTATNLEQVLLEGYRNENARMTPKQCTLLALDVAAAIPQLRETTWLSLPWGKRSIKLLSSQARQIDIEPFVEQTIGATSLCCSSGWPDPKAALLELAILLLEIWHQRTLETWAVTTKVLDVESPDMRRILAIRWLEATSERLPLHHLMAIEQCLAICSGRLRKWQDEEFLRHYCENVIKPLQESCKTW</sequence>
<feature type="domain" description="DUF7580" evidence="3">
    <location>
        <begin position="211"/>
        <end position="549"/>
    </location>
</feature>
<feature type="chain" id="PRO_5034171135" description="DUF7580 domain-containing protein" evidence="2">
    <location>
        <begin position="21"/>
        <end position="551"/>
    </location>
</feature>
<reference evidence="4" key="2">
    <citation type="submission" date="2020-05" db="EMBL/GenBank/DDBJ databases">
        <authorList>
            <person name="Kim H.-S."/>
            <person name="Proctor R.H."/>
            <person name="Brown D.W."/>
        </authorList>
    </citation>
    <scope>NUCLEOTIDE SEQUENCE</scope>
    <source>
        <strain evidence="4">NRRL 20472</strain>
    </source>
</reference>
<dbReference type="AlphaFoldDB" id="A0A8H4TPI7"/>
<dbReference type="InterPro" id="IPR056002">
    <property type="entry name" value="DUF7580"/>
</dbReference>
<protein>
    <recommendedName>
        <fullName evidence="3">DUF7580 domain-containing protein</fullName>
    </recommendedName>
</protein>
<dbReference type="PANTHER" id="PTHR35186:SF4">
    <property type="entry name" value="PRION-INHIBITION AND PROPAGATION HELO DOMAIN-CONTAINING PROTEIN"/>
    <property type="match status" value="1"/>
</dbReference>
<keyword evidence="5" id="KW-1185">Reference proteome</keyword>
<feature type="coiled-coil region" evidence="1">
    <location>
        <begin position="157"/>
        <end position="191"/>
    </location>
</feature>
<dbReference type="Pfam" id="PF24476">
    <property type="entry name" value="DUF7580"/>
    <property type="match status" value="1"/>
</dbReference>
<evidence type="ECO:0000256" key="2">
    <source>
        <dbReference type="SAM" id="SignalP"/>
    </source>
</evidence>
<keyword evidence="2" id="KW-0732">Signal</keyword>
<proteinExistence type="predicted"/>
<dbReference type="EMBL" id="JABEXW010000602">
    <property type="protein sequence ID" value="KAF4961795.1"/>
    <property type="molecule type" value="Genomic_DNA"/>
</dbReference>
<dbReference type="OrthoDB" id="3565018at2759"/>
<organism evidence="4 5">
    <name type="scientific">Fusarium sarcochroum</name>
    <dbReference type="NCBI Taxonomy" id="1208366"/>
    <lineage>
        <taxon>Eukaryota</taxon>
        <taxon>Fungi</taxon>
        <taxon>Dikarya</taxon>
        <taxon>Ascomycota</taxon>
        <taxon>Pezizomycotina</taxon>
        <taxon>Sordariomycetes</taxon>
        <taxon>Hypocreomycetidae</taxon>
        <taxon>Hypocreales</taxon>
        <taxon>Nectriaceae</taxon>
        <taxon>Fusarium</taxon>
        <taxon>Fusarium lateritium species complex</taxon>
    </lineage>
</organism>
<evidence type="ECO:0000313" key="4">
    <source>
        <dbReference type="EMBL" id="KAF4961795.1"/>
    </source>
</evidence>
<accession>A0A8H4TPI7</accession>
<evidence type="ECO:0000313" key="5">
    <source>
        <dbReference type="Proteomes" id="UP000622797"/>
    </source>
</evidence>
<comment type="caution">
    <text evidence="4">The sequence shown here is derived from an EMBL/GenBank/DDBJ whole genome shotgun (WGS) entry which is preliminary data.</text>
</comment>
<feature type="signal peptide" evidence="2">
    <location>
        <begin position="1"/>
        <end position="20"/>
    </location>
</feature>
<dbReference type="Proteomes" id="UP000622797">
    <property type="component" value="Unassembled WGS sequence"/>
</dbReference>
<dbReference type="PANTHER" id="PTHR35186">
    <property type="entry name" value="ANK_REP_REGION DOMAIN-CONTAINING PROTEIN"/>
    <property type="match status" value="1"/>
</dbReference>
<name>A0A8H4TPI7_9HYPO</name>
<evidence type="ECO:0000259" key="3">
    <source>
        <dbReference type="Pfam" id="PF24476"/>
    </source>
</evidence>
<keyword evidence="1" id="KW-0175">Coiled coil</keyword>
<reference evidence="4" key="1">
    <citation type="journal article" date="2020" name="BMC Genomics">
        <title>Correction to: Identification and distribution of gene clusters required for synthesis of sphingolipid metabolism inhibitors in diverse species of the filamentous fungus Fusarium.</title>
        <authorList>
            <person name="Kim H.S."/>
            <person name="Lohmar J.M."/>
            <person name="Busman M."/>
            <person name="Brown D.W."/>
            <person name="Naumann T.A."/>
            <person name="Divon H.H."/>
            <person name="Lysoe E."/>
            <person name="Uhlig S."/>
            <person name="Proctor R.H."/>
        </authorList>
    </citation>
    <scope>NUCLEOTIDE SEQUENCE</scope>
    <source>
        <strain evidence="4">NRRL 20472</strain>
    </source>
</reference>